<dbReference type="AlphaFoldDB" id="A0A450X0C1"/>
<sequence>MTENVKNVLFQIPLLSPEQQARLPEDHPKGGVSYGALLSQIVGMQNSFEQVFDKLHKLDQERSAFSLVLSSVIESLPPDFSTHALAYFDEAVERVYGDTPLPDHFQSLLKGWRGRLGARIGQTH</sequence>
<proteinExistence type="predicted"/>
<reference evidence="1" key="1">
    <citation type="submission" date="2019-02" db="EMBL/GenBank/DDBJ databases">
        <authorList>
            <person name="Gruber-Vodicka R. H."/>
            <person name="Seah K. B. B."/>
        </authorList>
    </citation>
    <scope>NUCLEOTIDE SEQUENCE</scope>
    <source>
        <strain evidence="1">BECK_S313</strain>
    </source>
</reference>
<accession>A0A450X0C1</accession>
<protein>
    <submittedName>
        <fullName evidence="1">Uncharacterized protein</fullName>
    </submittedName>
</protein>
<dbReference type="EMBL" id="CAADFK010000323">
    <property type="protein sequence ID" value="VFK22736.1"/>
    <property type="molecule type" value="Genomic_DNA"/>
</dbReference>
<evidence type="ECO:0000313" key="1">
    <source>
        <dbReference type="EMBL" id="VFK22736.1"/>
    </source>
</evidence>
<gene>
    <name evidence="1" type="ORF">BECKLPF1236B_GA0070989_13232</name>
</gene>
<organism evidence="1">
    <name type="scientific">Candidatus Kentrum sp. LPFa</name>
    <dbReference type="NCBI Taxonomy" id="2126335"/>
    <lineage>
        <taxon>Bacteria</taxon>
        <taxon>Pseudomonadati</taxon>
        <taxon>Pseudomonadota</taxon>
        <taxon>Gammaproteobacteria</taxon>
        <taxon>Candidatus Kentrum</taxon>
    </lineage>
</organism>
<name>A0A450X0C1_9GAMM</name>